<reference evidence="1 2" key="1">
    <citation type="submission" date="2019-03" db="EMBL/GenBank/DDBJ databases">
        <title>Single cell metagenomics reveals metabolic interactions within the superorganism composed of flagellate Streblomastix strix and complex community of Bacteroidetes bacteria on its surface.</title>
        <authorList>
            <person name="Treitli S.C."/>
            <person name="Kolisko M."/>
            <person name="Husnik F."/>
            <person name="Keeling P."/>
            <person name="Hampl V."/>
        </authorList>
    </citation>
    <scope>NUCLEOTIDE SEQUENCE [LARGE SCALE GENOMIC DNA]</scope>
    <source>
        <strain evidence="1">ST1C</strain>
    </source>
</reference>
<proteinExistence type="predicted"/>
<evidence type="ECO:0000313" key="2">
    <source>
        <dbReference type="Proteomes" id="UP000324800"/>
    </source>
</evidence>
<evidence type="ECO:0000313" key="1">
    <source>
        <dbReference type="EMBL" id="KAA6375830.1"/>
    </source>
</evidence>
<dbReference type="EMBL" id="SNRW01010959">
    <property type="protein sequence ID" value="KAA6375830.1"/>
    <property type="molecule type" value="Genomic_DNA"/>
</dbReference>
<protein>
    <submittedName>
        <fullName evidence="1">Uncharacterized protein</fullName>
    </submittedName>
</protein>
<gene>
    <name evidence="1" type="ORF">EZS28_028642</name>
</gene>
<dbReference type="AlphaFoldDB" id="A0A5J4V0F6"/>
<accession>A0A5J4V0F6</accession>
<organism evidence="1 2">
    <name type="scientific">Streblomastix strix</name>
    <dbReference type="NCBI Taxonomy" id="222440"/>
    <lineage>
        <taxon>Eukaryota</taxon>
        <taxon>Metamonada</taxon>
        <taxon>Preaxostyla</taxon>
        <taxon>Oxymonadida</taxon>
        <taxon>Streblomastigidae</taxon>
        <taxon>Streblomastix</taxon>
    </lineage>
</organism>
<name>A0A5J4V0F6_9EUKA</name>
<sequence length="109" mass="12661">MCLWLCFGGGEMRQGDGKEGQDANESGIDEQRIIQTLGVLYECYRNVRSADQERDDKSYFDIKLEQQLKLVQLLEEQLEVDGFKKENDVLCFMVNKNVTLEAKFMKDQL</sequence>
<dbReference type="Proteomes" id="UP000324800">
    <property type="component" value="Unassembled WGS sequence"/>
</dbReference>
<comment type="caution">
    <text evidence="1">The sequence shown here is derived from an EMBL/GenBank/DDBJ whole genome shotgun (WGS) entry which is preliminary data.</text>
</comment>